<dbReference type="GO" id="GO:0005525">
    <property type="term" value="F:GTP binding"/>
    <property type="evidence" value="ECO:0007669"/>
    <property type="project" value="InterPro"/>
</dbReference>
<dbReference type="SUPFAM" id="SSF52540">
    <property type="entry name" value="P-loop containing nucleoside triphosphate hydrolases"/>
    <property type="match status" value="1"/>
</dbReference>
<dbReference type="InterPro" id="IPR005662">
    <property type="entry name" value="GTPase_Era-like"/>
</dbReference>
<evidence type="ECO:0000256" key="1">
    <source>
        <dbReference type="SAM" id="MobiDB-lite"/>
    </source>
</evidence>
<keyword evidence="5" id="KW-1185">Reference proteome</keyword>
<accession>A0A1G9CJR6</accession>
<dbReference type="GO" id="GO:0043024">
    <property type="term" value="F:ribosomal small subunit binding"/>
    <property type="evidence" value="ECO:0007669"/>
    <property type="project" value="TreeGrafter"/>
</dbReference>
<evidence type="ECO:0000256" key="2">
    <source>
        <dbReference type="SAM" id="Phobius"/>
    </source>
</evidence>
<dbReference type="STRING" id="633440.SAMN05421869_116192"/>
<keyword evidence="2" id="KW-0472">Membrane</keyword>
<dbReference type="Pfam" id="PF01926">
    <property type="entry name" value="MMR_HSR1"/>
    <property type="match status" value="1"/>
</dbReference>
<dbReference type="PANTHER" id="PTHR42698">
    <property type="entry name" value="GTPASE ERA"/>
    <property type="match status" value="1"/>
</dbReference>
<protein>
    <submittedName>
        <fullName evidence="4">50S ribosome-binding GTPase</fullName>
    </submittedName>
</protein>
<sequence>MKLLRRKEGPSLESRLAALLEAASLADGRLSERAVSGARAVAGRAGVRRSLSVEHTVAALAGATGSGKSSLYNALAGEDLAAVGVTRPTTATAQAALWDGEGAGPLLDWLDVPRRHSAPAASDLSGLVLLDLPDHDSIRLSHRLEVDRLVELVDLLVWVVDPQKYADAALHERYLRPLARHRDVMLVVLNQVDRLPPQAVDRCVRDLRRLLEDDGLGGVPVLAVSARTGTGMPDFRALLGDRVSERKSWSARLAADITTAADHLATAGPVEPAPRTGTKPAGPSHAATRTEAPPHAAEGDGEALSPSGTPEPPASGDGRGGAGREAVSGDGREGARGEAAASGDGREKARRGSAVSGGGVLMSGRVPQGAERQEAGRQETGGAADGAAERGERRVAGLGKALTRALSDAAGVPLVVEAVAKGHRHRAVVATGWPVTRWVRKFRPDPLRRLRIGAMAPSARPGREIVGRTSVPAASAVQRAQVETAIRDVGEAAAAGLPGPWEAAVRQAARSRTGELADAVDKAVARTSVGATKRPRWWRVVNVLQWLVFLAMVVGALWLGVLFGMDYLRLPPPPLPTVGVVPWPTVSLVGGAVAGVLVALLSRLAAWAGGRRRARRTARALREAVGQVGKAYVLDPVEAELDRYARFVEALDLARAGADGPARA</sequence>
<keyword evidence="2" id="KW-1133">Transmembrane helix</keyword>
<name>A0A1G9CJR6_9ACTN</name>
<proteinExistence type="predicted"/>
<dbReference type="GO" id="GO:0005829">
    <property type="term" value="C:cytosol"/>
    <property type="evidence" value="ECO:0007669"/>
    <property type="project" value="TreeGrafter"/>
</dbReference>
<dbReference type="RefSeq" id="WP_090940322.1">
    <property type="nucleotide sequence ID" value="NZ_FNDJ01000016.1"/>
</dbReference>
<evidence type="ECO:0000313" key="4">
    <source>
        <dbReference type="EMBL" id="SDK51921.1"/>
    </source>
</evidence>
<dbReference type="AlphaFoldDB" id="A0A1G9CJR6"/>
<organism evidence="4 5">
    <name type="scientific">Nonomuraea jiangxiensis</name>
    <dbReference type="NCBI Taxonomy" id="633440"/>
    <lineage>
        <taxon>Bacteria</taxon>
        <taxon>Bacillati</taxon>
        <taxon>Actinomycetota</taxon>
        <taxon>Actinomycetes</taxon>
        <taxon>Streptosporangiales</taxon>
        <taxon>Streptosporangiaceae</taxon>
        <taxon>Nonomuraea</taxon>
    </lineage>
</organism>
<feature type="domain" description="G" evidence="3">
    <location>
        <begin position="58"/>
        <end position="190"/>
    </location>
</feature>
<evidence type="ECO:0000259" key="3">
    <source>
        <dbReference type="Pfam" id="PF01926"/>
    </source>
</evidence>
<feature type="region of interest" description="Disordered" evidence="1">
    <location>
        <begin position="265"/>
        <end position="391"/>
    </location>
</feature>
<dbReference type="OrthoDB" id="974105at2"/>
<dbReference type="EMBL" id="FNDJ01000016">
    <property type="protein sequence ID" value="SDK51921.1"/>
    <property type="molecule type" value="Genomic_DNA"/>
</dbReference>
<dbReference type="GO" id="GO:0000028">
    <property type="term" value="P:ribosomal small subunit assembly"/>
    <property type="evidence" value="ECO:0007669"/>
    <property type="project" value="TreeGrafter"/>
</dbReference>
<feature type="transmembrane region" description="Helical" evidence="2">
    <location>
        <begin position="543"/>
        <end position="565"/>
    </location>
</feature>
<feature type="transmembrane region" description="Helical" evidence="2">
    <location>
        <begin position="585"/>
        <end position="606"/>
    </location>
</feature>
<evidence type="ECO:0000313" key="5">
    <source>
        <dbReference type="Proteomes" id="UP000199202"/>
    </source>
</evidence>
<dbReference type="Proteomes" id="UP000199202">
    <property type="component" value="Unassembled WGS sequence"/>
</dbReference>
<dbReference type="InterPro" id="IPR027417">
    <property type="entry name" value="P-loop_NTPase"/>
</dbReference>
<dbReference type="CDD" id="cd11383">
    <property type="entry name" value="YfjP"/>
    <property type="match status" value="1"/>
</dbReference>
<dbReference type="GO" id="GO:0019843">
    <property type="term" value="F:rRNA binding"/>
    <property type="evidence" value="ECO:0007669"/>
    <property type="project" value="TreeGrafter"/>
</dbReference>
<keyword evidence="2" id="KW-0812">Transmembrane</keyword>
<dbReference type="Gene3D" id="3.40.50.300">
    <property type="entry name" value="P-loop containing nucleotide triphosphate hydrolases"/>
    <property type="match status" value="1"/>
</dbReference>
<dbReference type="InterPro" id="IPR006073">
    <property type="entry name" value="GTP-bd"/>
</dbReference>
<gene>
    <name evidence="4" type="ORF">SAMN05421869_116192</name>
</gene>
<dbReference type="PANTHER" id="PTHR42698:SF1">
    <property type="entry name" value="GTPASE ERA, MITOCHONDRIAL"/>
    <property type="match status" value="1"/>
</dbReference>
<reference evidence="4 5" key="1">
    <citation type="submission" date="2016-10" db="EMBL/GenBank/DDBJ databases">
        <authorList>
            <person name="de Groot N.N."/>
        </authorList>
    </citation>
    <scope>NUCLEOTIDE SEQUENCE [LARGE SCALE GENOMIC DNA]</scope>
    <source>
        <strain evidence="4 5">CGMCC 4.6533</strain>
    </source>
</reference>